<evidence type="ECO:0000313" key="4">
    <source>
        <dbReference type="Proteomes" id="UP000442469"/>
    </source>
</evidence>
<proteinExistence type="predicted"/>
<accession>A0A6N8ESV6</accession>
<keyword evidence="2" id="KW-0732">Signal</keyword>
<reference evidence="3 4" key="1">
    <citation type="submission" date="2019-11" db="EMBL/GenBank/DDBJ databases">
        <title>Draft genome sequences of five Paenibacillus species of dairy origin.</title>
        <authorList>
            <person name="Olajide A.M."/>
            <person name="Chen S."/>
            <person name="Lapointe G."/>
        </authorList>
    </citation>
    <scope>NUCLEOTIDE SEQUENCE [LARGE SCALE GENOMIC DNA]</scope>
    <source>
        <strain evidence="3 4">3CT49</strain>
    </source>
</reference>
<feature type="compositionally biased region" description="Polar residues" evidence="1">
    <location>
        <begin position="93"/>
        <end position="109"/>
    </location>
</feature>
<evidence type="ECO:0000313" key="3">
    <source>
        <dbReference type="EMBL" id="MUG21328.1"/>
    </source>
</evidence>
<dbReference type="Proteomes" id="UP000442469">
    <property type="component" value="Unassembled WGS sequence"/>
</dbReference>
<feature type="chain" id="PRO_5027043776" evidence="2">
    <location>
        <begin position="26"/>
        <end position="220"/>
    </location>
</feature>
<feature type="signal peptide" evidence="2">
    <location>
        <begin position="1"/>
        <end position="25"/>
    </location>
</feature>
<comment type="caution">
    <text evidence="3">The sequence shown here is derived from an EMBL/GenBank/DDBJ whole genome shotgun (WGS) entry which is preliminary data.</text>
</comment>
<protein>
    <submittedName>
        <fullName evidence="3">Uncharacterized protein</fullName>
    </submittedName>
</protein>
<feature type="region of interest" description="Disordered" evidence="1">
    <location>
        <begin position="93"/>
        <end position="113"/>
    </location>
</feature>
<dbReference type="EMBL" id="WNZZ01000001">
    <property type="protein sequence ID" value="MUG21328.1"/>
    <property type="molecule type" value="Genomic_DNA"/>
</dbReference>
<name>A0A6N8ESV6_PAEMA</name>
<dbReference type="RefSeq" id="WP_124332420.1">
    <property type="nucleotide sequence ID" value="NZ_BGML01000004.1"/>
</dbReference>
<dbReference type="AlphaFoldDB" id="A0A6N8ESV6"/>
<sequence length="220" mass="23848">MKKLVSILLAVLVVPLVISTPTSYAKSNVDEGSVTVQSIDGGATIEASIKSSDPNESVQAVIEEEPNNYSLNRTSDNGYITKSYKVTYYVPSSEQPSSGITPQSSQGGSKSEVGATARITVTYDKKGDLIDLQTVSGGWTPESSLYYITDREVIYRADSITAGKTVKKNPSSNTFNYSPNWGYVQYYPSTAYSGTGADSWATIRVNGMTAYYNIEVHVRI</sequence>
<evidence type="ECO:0000256" key="2">
    <source>
        <dbReference type="SAM" id="SignalP"/>
    </source>
</evidence>
<evidence type="ECO:0000256" key="1">
    <source>
        <dbReference type="SAM" id="MobiDB-lite"/>
    </source>
</evidence>
<organism evidence="3 4">
    <name type="scientific">Paenibacillus macerans</name>
    <name type="common">Bacillus macerans</name>
    <dbReference type="NCBI Taxonomy" id="44252"/>
    <lineage>
        <taxon>Bacteria</taxon>
        <taxon>Bacillati</taxon>
        <taxon>Bacillota</taxon>
        <taxon>Bacilli</taxon>
        <taxon>Bacillales</taxon>
        <taxon>Paenibacillaceae</taxon>
        <taxon>Paenibacillus</taxon>
    </lineage>
</organism>
<gene>
    <name evidence="3" type="ORF">GNQ08_02630</name>
</gene>